<dbReference type="RefSeq" id="WP_072578258.1">
    <property type="nucleotide sequence ID" value="NZ_CP016020.1"/>
</dbReference>
<dbReference type="AlphaFoldDB" id="A0A1L3MM90"/>
<dbReference type="KEGG" id="bwh:A9C19_01135"/>
<dbReference type="SUPFAM" id="SSF143422">
    <property type="entry name" value="Transposase IS200-like"/>
    <property type="match status" value="1"/>
</dbReference>
<dbReference type="GO" id="GO:0004803">
    <property type="term" value="F:transposase activity"/>
    <property type="evidence" value="ECO:0007669"/>
    <property type="project" value="InterPro"/>
</dbReference>
<dbReference type="GO" id="GO:0006313">
    <property type="term" value="P:DNA transposition"/>
    <property type="evidence" value="ECO:0007669"/>
    <property type="project" value="InterPro"/>
</dbReference>
<keyword evidence="3" id="KW-1185">Reference proteome</keyword>
<protein>
    <submittedName>
        <fullName evidence="2">Transposase</fullName>
    </submittedName>
</protein>
<name>A0A1L3MM90_9BACI</name>
<dbReference type="EMBL" id="CP016020">
    <property type="protein sequence ID" value="APH03470.1"/>
    <property type="molecule type" value="Genomic_DNA"/>
</dbReference>
<dbReference type="Gene3D" id="3.30.70.1290">
    <property type="entry name" value="Transposase IS200-like"/>
    <property type="match status" value="1"/>
</dbReference>
<dbReference type="PANTHER" id="PTHR34322:SF2">
    <property type="entry name" value="TRANSPOSASE IS200-LIKE DOMAIN-CONTAINING PROTEIN"/>
    <property type="match status" value="1"/>
</dbReference>
<dbReference type="PANTHER" id="PTHR34322">
    <property type="entry name" value="TRANSPOSASE, Y1_TNP DOMAIN-CONTAINING"/>
    <property type="match status" value="1"/>
</dbReference>
<proteinExistence type="predicted"/>
<accession>A0A1L3MM90</accession>
<evidence type="ECO:0000259" key="1">
    <source>
        <dbReference type="SMART" id="SM01321"/>
    </source>
</evidence>
<gene>
    <name evidence="2" type="ORF">A9C19_01135</name>
</gene>
<dbReference type="STRING" id="1547283.A9C19_01135"/>
<dbReference type="OrthoDB" id="9788881at2"/>
<dbReference type="Proteomes" id="UP000181936">
    <property type="component" value="Chromosome"/>
</dbReference>
<evidence type="ECO:0000313" key="3">
    <source>
        <dbReference type="Proteomes" id="UP000181936"/>
    </source>
</evidence>
<dbReference type="SMART" id="SM01321">
    <property type="entry name" value="Y1_Tnp"/>
    <property type="match status" value="1"/>
</dbReference>
<dbReference type="Pfam" id="PF01797">
    <property type="entry name" value="Y1_Tnp"/>
    <property type="match status" value="1"/>
</dbReference>
<dbReference type="GO" id="GO:0003677">
    <property type="term" value="F:DNA binding"/>
    <property type="evidence" value="ECO:0007669"/>
    <property type="project" value="InterPro"/>
</dbReference>
<sequence length="259" mass="30467">MPRSARTKSSTGIYHIINRGANKQEIFHDDDDKIKFLDILKKYKDKTAMKVYAWCLMGNHVHFLVKEGNEEISLVMKRIGISYANYYNWKYHTNGHLFQNRFKSENVESLEYLLTVTRYIHQNPVKACIVTYPNEWKWSSCLGYYGKSVYPPYLLESGYILQQFSPIKKIAQSRFKEFNEKISNDKCLEDYEITKIRLTDDQARVEIKKCLGSYHIPQIKSLPREQRNKILRKVKQINGLSQRQAARILGISPNLLFKA</sequence>
<organism evidence="2 3">
    <name type="scientific">Bacillus weihaiensis</name>
    <dbReference type="NCBI Taxonomy" id="1547283"/>
    <lineage>
        <taxon>Bacteria</taxon>
        <taxon>Bacillati</taxon>
        <taxon>Bacillota</taxon>
        <taxon>Bacilli</taxon>
        <taxon>Bacillales</taxon>
        <taxon>Bacillaceae</taxon>
        <taxon>Bacillus</taxon>
    </lineage>
</organism>
<dbReference type="InterPro" id="IPR002686">
    <property type="entry name" value="Transposase_17"/>
</dbReference>
<dbReference type="InterPro" id="IPR036515">
    <property type="entry name" value="Transposase_17_sf"/>
</dbReference>
<feature type="domain" description="Transposase IS200-like" evidence="1">
    <location>
        <begin position="9"/>
        <end position="123"/>
    </location>
</feature>
<evidence type="ECO:0000313" key="2">
    <source>
        <dbReference type="EMBL" id="APH03470.1"/>
    </source>
</evidence>
<reference evidence="2 3" key="1">
    <citation type="journal article" date="2016" name="Sci. Rep.">
        <title>Complete genome sequence and transcriptomic analysis of a novel marine strain Bacillus weihaiensis reveals the mechanism of brown algae degradation.</title>
        <authorList>
            <person name="Zhu Y."/>
            <person name="Chen P."/>
            <person name="Bao Y."/>
            <person name="Men Y."/>
            <person name="Zeng Y."/>
            <person name="Yang J."/>
            <person name="Sun J."/>
            <person name="Sun Y."/>
        </authorList>
    </citation>
    <scope>NUCLEOTIDE SEQUENCE [LARGE SCALE GENOMIC DNA]</scope>
    <source>
        <strain evidence="2 3">Alg07</strain>
    </source>
</reference>